<dbReference type="OrthoDB" id="8965954at2"/>
<evidence type="ECO:0000259" key="2">
    <source>
        <dbReference type="Pfam" id="PF13239"/>
    </source>
</evidence>
<dbReference type="AlphaFoldDB" id="A0A3S3QFB4"/>
<accession>A0A3S3QFB4</accession>
<sequence>MEESEKIAYDKAKRKVKEIKGFYINLTCYLIVLPIIIYVNLTYTPEFQWFWFSMLGWGIGVISHGMGAFGYYPFLGRDWEERKLKELMDKMNKIEEQRTKFE</sequence>
<comment type="caution">
    <text evidence="3">The sequence shown here is derived from an EMBL/GenBank/DDBJ whole genome shotgun (WGS) entry which is preliminary data.</text>
</comment>
<organism evidence="3 4">
    <name type="scientific">Flavobacterium cerinum</name>
    <dbReference type="NCBI Taxonomy" id="2502784"/>
    <lineage>
        <taxon>Bacteria</taxon>
        <taxon>Pseudomonadati</taxon>
        <taxon>Bacteroidota</taxon>
        <taxon>Flavobacteriia</taxon>
        <taxon>Flavobacteriales</taxon>
        <taxon>Flavobacteriaceae</taxon>
        <taxon>Flavobacterium</taxon>
    </lineage>
</organism>
<evidence type="ECO:0000313" key="3">
    <source>
        <dbReference type="EMBL" id="RWW92034.1"/>
    </source>
</evidence>
<name>A0A3S3QFB4_9FLAO</name>
<dbReference type="EMBL" id="SBII01000014">
    <property type="protein sequence ID" value="RWW92034.1"/>
    <property type="molecule type" value="Genomic_DNA"/>
</dbReference>
<feature type="transmembrane region" description="Helical" evidence="1">
    <location>
        <begin position="49"/>
        <end position="75"/>
    </location>
</feature>
<keyword evidence="1" id="KW-0812">Transmembrane</keyword>
<evidence type="ECO:0000256" key="1">
    <source>
        <dbReference type="SAM" id="Phobius"/>
    </source>
</evidence>
<dbReference type="Pfam" id="PF13239">
    <property type="entry name" value="2TM"/>
    <property type="match status" value="1"/>
</dbReference>
<keyword evidence="1" id="KW-0472">Membrane</keyword>
<keyword evidence="1" id="KW-1133">Transmembrane helix</keyword>
<evidence type="ECO:0000313" key="4">
    <source>
        <dbReference type="Proteomes" id="UP000287527"/>
    </source>
</evidence>
<feature type="transmembrane region" description="Helical" evidence="1">
    <location>
        <begin position="21"/>
        <end position="43"/>
    </location>
</feature>
<gene>
    <name evidence="3" type="ORF">EPI11_16650</name>
</gene>
<proteinExistence type="predicted"/>
<feature type="domain" description="2TM" evidence="2">
    <location>
        <begin position="11"/>
        <end position="89"/>
    </location>
</feature>
<protein>
    <submittedName>
        <fullName evidence="3">2TM domain-containing protein</fullName>
    </submittedName>
</protein>
<reference evidence="3 4" key="1">
    <citation type="submission" date="2019-01" db="EMBL/GenBank/DDBJ databases">
        <title>Flavobacterium sp. nov.,isolated from freshwater.</title>
        <authorList>
            <person name="Zhang R."/>
            <person name="Du Z.-J."/>
        </authorList>
    </citation>
    <scope>NUCLEOTIDE SEQUENCE [LARGE SCALE GENOMIC DNA]</scope>
    <source>
        <strain evidence="3 4">1E403</strain>
    </source>
</reference>
<dbReference type="InterPro" id="IPR025698">
    <property type="entry name" value="2TM_dom"/>
</dbReference>
<dbReference type="Proteomes" id="UP000287527">
    <property type="component" value="Unassembled WGS sequence"/>
</dbReference>
<dbReference type="RefSeq" id="WP_128391122.1">
    <property type="nucleotide sequence ID" value="NZ_SBII01000014.1"/>
</dbReference>
<keyword evidence="4" id="KW-1185">Reference proteome</keyword>